<dbReference type="RefSeq" id="WP_139616448.1">
    <property type="nucleotide sequence ID" value="NZ_CP040764.1"/>
</dbReference>
<organism evidence="1 2">
    <name type="scientific">Paracoccus liaowanqingii</name>
    <dbReference type="NCBI Taxonomy" id="2560053"/>
    <lineage>
        <taxon>Bacteria</taxon>
        <taxon>Pseudomonadati</taxon>
        <taxon>Pseudomonadota</taxon>
        <taxon>Alphaproteobacteria</taxon>
        <taxon>Rhodobacterales</taxon>
        <taxon>Paracoccaceae</taxon>
        <taxon>Paracoccus</taxon>
    </lineage>
</organism>
<evidence type="ECO:0000313" key="1">
    <source>
        <dbReference type="EMBL" id="QDA36750.1"/>
    </source>
</evidence>
<dbReference type="Proteomes" id="UP000296374">
    <property type="component" value="Plasmid unnamed3"/>
</dbReference>
<evidence type="ECO:0000313" key="2">
    <source>
        <dbReference type="Proteomes" id="UP000296374"/>
    </source>
</evidence>
<protein>
    <submittedName>
        <fullName evidence="1">Uncharacterized protein</fullName>
    </submittedName>
</protein>
<dbReference type="PROSITE" id="PS51257">
    <property type="entry name" value="PROKAR_LIPOPROTEIN"/>
    <property type="match status" value="1"/>
</dbReference>
<keyword evidence="1" id="KW-0614">Plasmid</keyword>
<reference evidence="2" key="1">
    <citation type="submission" date="2019-05" db="EMBL/GenBank/DDBJ databases">
        <title>Tamlana fucoidanivorans sp. nov., isolated from the surface of algae collected from Fujian province in China.</title>
        <authorList>
            <person name="Li J."/>
        </authorList>
    </citation>
    <scope>NUCLEOTIDE SEQUENCE [LARGE SCALE GENOMIC DNA]</scope>
    <source>
        <strain evidence="2">2251</strain>
        <plasmid evidence="2">unnamed3</plasmid>
    </source>
</reference>
<dbReference type="AlphaFoldDB" id="A0A4Y5STC4"/>
<geneLocation type="plasmid" evidence="1 2">
    <name>unnamed3</name>
</geneLocation>
<proteinExistence type="predicted"/>
<gene>
    <name evidence="1" type="ORF">E4191_22025</name>
</gene>
<sequence>MIQKVNGTGARGIILLALFICGATGAFACSAVPRTTLALYDGTREAEPRDTRIHRHAELVLNHLGQRVIYHDLSQGGAPPVDPAEVRLVLSWLDEPAEGLADLDGWLAQEAFCDGGPRIVAMGSLSPWTDLPPATAQRALQAMGIAIDGVVHAVGASTQVSGRDAALTDHEADYLILPDEYAGVTATPAGRSLLQLTSQGSVIDLAVLGPAGGYLQDGAAVQMDAQGQAAWITDPFAVFGQVLDQDAVPRPDPTTRQGLRSFFVTVAPEGWLDVMPTRSFGEPERLASEVLVERLVEPFADLPMSVAVLAGDLLPGLGGPLADRGRQAASRAFAAPHVQGAVQGFSDIRDWSFFAAYDPGREAALLEAPQVAADRGALVTSAVLTLRDAFAQTGASTFSRTPGAPRKYAAQGFDLEAELGGAIAQVSALTPDDRPARLYRWSGNARPFEAALAAQAATGLPAMGGGGGVMDAVRPLLSGLSPLSVQVGAQRQVHDALGGDAALTGDWTSPLHGFHGFGQTLAHTEEPRRLRPVQLSFAARSAIHFETRRAIEIQLDMARTAPVVPIRAADHVAAVMGFHSARIAPEGPDLWRVSDRGGLHTLRLDAAADRAVDMARSSGVMGARRKGDSLYVALDPGVPAPLVALAEGADSSGVLPGAPAPVLAASRLIVERWDRSDCAVRMELSGFAEGDVTLAGTPQARYGVAISGIDEGQAHPVTADAAGHLVIRVPAAPGGLRGLSVQGEC</sequence>
<accession>A0A4Y5STC4</accession>
<dbReference type="KEGG" id="plia:E4191_22025"/>
<dbReference type="EMBL" id="CP040764">
    <property type="protein sequence ID" value="QDA36750.1"/>
    <property type="molecule type" value="Genomic_DNA"/>
</dbReference>
<name>A0A4Y5STC4_9RHOB</name>